<evidence type="ECO:0000313" key="3">
    <source>
        <dbReference type="Proteomes" id="UP001527882"/>
    </source>
</evidence>
<dbReference type="PANTHER" id="PTHR30041">
    <property type="entry name" value="ARSENATE REDUCTASE"/>
    <property type="match status" value="1"/>
</dbReference>
<dbReference type="Gene3D" id="3.40.30.10">
    <property type="entry name" value="Glutaredoxin"/>
    <property type="match status" value="1"/>
</dbReference>
<protein>
    <submittedName>
        <fullName evidence="2">Arsenate reductase family protein</fullName>
    </submittedName>
</protein>
<dbReference type="InterPro" id="IPR006660">
    <property type="entry name" value="Arsenate_reductase-like"/>
</dbReference>
<sequence length="122" mass="14059">MSGRQVTCYQYPTCGTCRSAVKQLKELGWEVDPVHIKETPPSVETLKEWIHQSGLEIKKWFNTSGEAYKEMQLKDKLPHMSDEEKIRLLASNGMLIKRPVVVGGKRVTVGYKPEHYQEVWGR</sequence>
<dbReference type="PANTHER" id="PTHR30041:SF8">
    <property type="entry name" value="PROTEIN YFFB"/>
    <property type="match status" value="1"/>
</dbReference>
<accession>A0ABT4QHS6</accession>
<dbReference type="RefSeq" id="WP_269884924.1">
    <property type="nucleotide sequence ID" value="NZ_JAQAGZ010000023.1"/>
</dbReference>
<comment type="caution">
    <text evidence="2">The sequence shown here is derived from an EMBL/GenBank/DDBJ whole genome shotgun (WGS) entry which is preliminary data.</text>
</comment>
<comment type="similarity">
    <text evidence="1">Belongs to the ArsC family.</text>
</comment>
<dbReference type="Pfam" id="PF03960">
    <property type="entry name" value="ArsC"/>
    <property type="match status" value="1"/>
</dbReference>
<organism evidence="2 3">
    <name type="scientific">Paenibacillus gyeongsangnamensis</name>
    <dbReference type="NCBI Taxonomy" id="3388067"/>
    <lineage>
        <taxon>Bacteria</taxon>
        <taxon>Bacillati</taxon>
        <taxon>Bacillota</taxon>
        <taxon>Bacilli</taxon>
        <taxon>Bacillales</taxon>
        <taxon>Paenibacillaceae</taxon>
        <taxon>Paenibacillus</taxon>
    </lineage>
</organism>
<keyword evidence="3" id="KW-1185">Reference proteome</keyword>
<gene>
    <name evidence="2" type="ORF">O9H85_29200</name>
</gene>
<dbReference type="Proteomes" id="UP001527882">
    <property type="component" value="Unassembled WGS sequence"/>
</dbReference>
<dbReference type="InterPro" id="IPR006504">
    <property type="entry name" value="Tscrpt_reg_Spx/MgsR"/>
</dbReference>
<dbReference type="EMBL" id="JAQAGZ010000023">
    <property type="protein sequence ID" value="MCZ8516395.1"/>
    <property type="molecule type" value="Genomic_DNA"/>
</dbReference>
<dbReference type="SUPFAM" id="SSF52833">
    <property type="entry name" value="Thioredoxin-like"/>
    <property type="match status" value="1"/>
</dbReference>
<proteinExistence type="inferred from homology"/>
<dbReference type="PROSITE" id="PS51353">
    <property type="entry name" value="ARSC"/>
    <property type="match status" value="1"/>
</dbReference>
<dbReference type="NCBIfam" id="TIGR01617">
    <property type="entry name" value="arsC_related"/>
    <property type="match status" value="1"/>
</dbReference>
<evidence type="ECO:0000313" key="2">
    <source>
        <dbReference type="EMBL" id="MCZ8516395.1"/>
    </source>
</evidence>
<evidence type="ECO:0000256" key="1">
    <source>
        <dbReference type="PROSITE-ProRule" id="PRU01282"/>
    </source>
</evidence>
<reference evidence="2 3" key="1">
    <citation type="submission" date="2022-12" db="EMBL/GenBank/DDBJ databases">
        <title>Draft genome sequence of Paenibacillus sp. dW9.</title>
        <authorList>
            <person name="Choi E.-W."/>
            <person name="Kim D.-U."/>
        </authorList>
    </citation>
    <scope>NUCLEOTIDE SEQUENCE [LARGE SCALE GENOMIC DNA]</scope>
    <source>
        <strain evidence="3">dW9</strain>
    </source>
</reference>
<dbReference type="InterPro" id="IPR036249">
    <property type="entry name" value="Thioredoxin-like_sf"/>
</dbReference>
<name>A0ABT4QHS6_9BACL</name>
<dbReference type="CDD" id="cd03036">
    <property type="entry name" value="ArsC_like"/>
    <property type="match status" value="1"/>
</dbReference>